<keyword evidence="3" id="KW-1185">Reference proteome</keyword>
<accession>A0A1Y2AW87</accession>
<evidence type="ECO:0000256" key="1">
    <source>
        <dbReference type="SAM" id="MobiDB-lite"/>
    </source>
</evidence>
<feature type="region of interest" description="Disordered" evidence="1">
    <location>
        <begin position="1"/>
        <end position="56"/>
    </location>
</feature>
<reference evidence="2 3" key="1">
    <citation type="submission" date="2016-07" db="EMBL/GenBank/DDBJ databases">
        <title>Pervasive Adenine N6-methylation of Active Genes in Fungi.</title>
        <authorList>
            <consortium name="DOE Joint Genome Institute"/>
            <person name="Mondo S.J."/>
            <person name="Dannebaum R.O."/>
            <person name="Kuo R.C."/>
            <person name="Labutti K."/>
            <person name="Haridas S."/>
            <person name="Kuo A."/>
            <person name="Salamov A."/>
            <person name="Ahrendt S.R."/>
            <person name="Lipzen A."/>
            <person name="Sullivan W."/>
            <person name="Andreopoulos W.B."/>
            <person name="Clum A."/>
            <person name="Lindquist E."/>
            <person name="Daum C."/>
            <person name="Ramamoorthy G.K."/>
            <person name="Gryganskyi A."/>
            <person name="Culley D."/>
            <person name="Magnuson J.K."/>
            <person name="James T.Y."/>
            <person name="O'Malley M.A."/>
            <person name="Stajich J.E."/>
            <person name="Spatafora J.W."/>
            <person name="Visel A."/>
            <person name="Grigoriev I.V."/>
        </authorList>
    </citation>
    <scope>NUCLEOTIDE SEQUENCE [LARGE SCALE GENOMIC DNA]</scope>
    <source>
        <strain evidence="2 3">JEL800</strain>
    </source>
</reference>
<comment type="caution">
    <text evidence="2">The sequence shown here is derived from an EMBL/GenBank/DDBJ whole genome shotgun (WGS) entry which is preliminary data.</text>
</comment>
<proteinExistence type="predicted"/>
<protein>
    <submittedName>
        <fullName evidence="2">Uncharacterized protein</fullName>
    </submittedName>
</protein>
<evidence type="ECO:0000313" key="2">
    <source>
        <dbReference type="EMBL" id="ORY26853.1"/>
    </source>
</evidence>
<name>A0A1Y2AW87_9FUNG</name>
<feature type="compositionally biased region" description="Gly residues" evidence="1">
    <location>
        <begin position="10"/>
        <end position="22"/>
    </location>
</feature>
<organism evidence="2 3">
    <name type="scientific">Rhizoclosmatium globosum</name>
    <dbReference type="NCBI Taxonomy" id="329046"/>
    <lineage>
        <taxon>Eukaryota</taxon>
        <taxon>Fungi</taxon>
        <taxon>Fungi incertae sedis</taxon>
        <taxon>Chytridiomycota</taxon>
        <taxon>Chytridiomycota incertae sedis</taxon>
        <taxon>Chytridiomycetes</taxon>
        <taxon>Chytridiales</taxon>
        <taxon>Chytriomycetaceae</taxon>
        <taxon>Rhizoclosmatium</taxon>
    </lineage>
</organism>
<gene>
    <name evidence="2" type="ORF">BCR33DRAFT_746350</name>
</gene>
<dbReference type="Proteomes" id="UP000193642">
    <property type="component" value="Unassembled WGS sequence"/>
</dbReference>
<dbReference type="AlphaFoldDB" id="A0A1Y2AW87"/>
<sequence length="183" mass="20217">MNGGWDNNNGGPGPSGGGGNGGGRRRPGPRGNGPRLNALQNRYQKDNDSSMDFEDPQETELQENTTIGDSGAMEHVFPTHESSRFSFNIRDVNKQIVDAGQHSNQVNKMFDAMINIGARRFVLHNVNSCGAVSDNLISLIKLLRSNGGFLLSNRDHIWYSNTFGADAKWDEVFRVVNEYPVTY</sequence>
<evidence type="ECO:0000313" key="3">
    <source>
        <dbReference type="Proteomes" id="UP000193642"/>
    </source>
</evidence>
<dbReference type="EMBL" id="MCGO01000107">
    <property type="protein sequence ID" value="ORY26853.1"/>
    <property type="molecule type" value="Genomic_DNA"/>
</dbReference>